<comment type="similarity">
    <text evidence="1">Belongs to the Skp family.</text>
</comment>
<evidence type="ECO:0000256" key="1">
    <source>
        <dbReference type="ARBA" id="ARBA00009091"/>
    </source>
</evidence>
<dbReference type="InterPro" id="IPR005632">
    <property type="entry name" value="Chaperone_Skp"/>
</dbReference>
<dbReference type="PANTHER" id="PTHR35089:SF1">
    <property type="entry name" value="CHAPERONE PROTEIN SKP"/>
    <property type="match status" value="1"/>
</dbReference>
<dbReference type="PATRIC" id="fig|28092.6.peg.3123"/>
<sequence>MLSGLVAGSVLLAWCAPAARADEHIAVVKSDQILKESVPAKALSSQIDEMFRKRGADLQSRVNKFQSDASNFDKTSASLSADERAARQARLQTVNMALQRDRQYFADDLTQCQNQAYQAVLAIANKAIEQVAKQGNYDLIVEEGVYFNPRIDITDKVLAALASQPVPPLPDICKRSSK</sequence>
<evidence type="ECO:0000256" key="2">
    <source>
        <dbReference type="ARBA" id="ARBA00022729"/>
    </source>
</evidence>
<protein>
    <recommendedName>
        <fullName evidence="6">OmpH</fullName>
    </recommendedName>
</protein>
<dbReference type="GO" id="GO:0051082">
    <property type="term" value="F:unfolded protein binding"/>
    <property type="evidence" value="ECO:0007669"/>
    <property type="project" value="InterPro"/>
</dbReference>
<dbReference type="Proteomes" id="UP000033618">
    <property type="component" value="Unassembled WGS sequence"/>
</dbReference>
<dbReference type="GO" id="GO:0005829">
    <property type="term" value="C:cytosol"/>
    <property type="evidence" value="ECO:0007669"/>
    <property type="project" value="TreeGrafter"/>
</dbReference>
<dbReference type="Pfam" id="PF03938">
    <property type="entry name" value="OmpH"/>
    <property type="match status" value="1"/>
</dbReference>
<proteinExistence type="inferred from homology"/>
<feature type="chain" id="PRO_5002490363" description="OmpH" evidence="3">
    <location>
        <begin position="22"/>
        <end position="178"/>
    </location>
</feature>
<dbReference type="Gene3D" id="3.30.910.20">
    <property type="entry name" value="Skp domain"/>
    <property type="match status" value="1"/>
</dbReference>
<dbReference type="AlphaFoldDB" id="A0A0F5K106"/>
<dbReference type="InterPro" id="IPR024930">
    <property type="entry name" value="Skp_dom_sf"/>
</dbReference>
<organism evidence="4 5">
    <name type="scientific">Robbsia andropogonis</name>
    <dbReference type="NCBI Taxonomy" id="28092"/>
    <lineage>
        <taxon>Bacteria</taxon>
        <taxon>Pseudomonadati</taxon>
        <taxon>Pseudomonadota</taxon>
        <taxon>Betaproteobacteria</taxon>
        <taxon>Burkholderiales</taxon>
        <taxon>Burkholderiaceae</taxon>
        <taxon>Robbsia</taxon>
    </lineage>
</organism>
<gene>
    <name evidence="4" type="ORF">WM40_13280</name>
</gene>
<name>A0A0F5K106_9BURK</name>
<comment type="caution">
    <text evidence="4">The sequence shown here is derived from an EMBL/GenBank/DDBJ whole genome shotgun (WGS) entry which is preliminary data.</text>
</comment>
<evidence type="ECO:0008006" key="6">
    <source>
        <dbReference type="Google" id="ProtNLM"/>
    </source>
</evidence>
<dbReference type="GO" id="GO:0050821">
    <property type="term" value="P:protein stabilization"/>
    <property type="evidence" value="ECO:0007669"/>
    <property type="project" value="TreeGrafter"/>
</dbReference>
<dbReference type="EMBL" id="LAQU01000012">
    <property type="protein sequence ID" value="KKB63242.1"/>
    <property type="molecule type" value="Genomic_DNA"/>
</dbReference>
<keyword evidence="5" id="KW-1185">Reference proteome</keyword>
<reference evidence="4 5" key="1">
    <citation type="submission" date="2015-03" db="EMBL/GenBank/DDBJ databases">
        <title>Draft Genome Sequence of Burkholderia andropogonis type strain ICMP2807, isolated from Sorghum bicolor.</title>
        <authorList>
            <person name="Lopes-Santos L."/>
            <person name="Castro D.B."/>
            <person name="Ottoboni L.M."/>
            <person name="Park D."/>
            <person name="Weirc B.S."/>
            <person name="Destefano S.A."/>
        </authorList>
    </citation>
    <scope>NUCLEOTIDE SEQUENCE [LARGE SCALE GENOMIC DNA]</scope>
    <source>
        <strain evidence="4 5">ICMP2807</strain>
    </source>
</reference>
<dbReference type="SUPFAM" id="SSF111384">
    <property type="entry name" value="OmpH-like"/>
    <property type="match status" value="1"/>
</dbReference>
<evidence type="ECO:0000313" key="5">
    <source>
        <dbReference type="Proteomes" id="UP000033618"/>
    </source>
</evidence>
<evidence type="ECO:0000256" key="3">
    <source>
        <dbReference type="SAM" id="SignalP"/>
    </source>
</evidence>
<evidence type="ECO:0000313" key="4">
    <source>
        <dbReference type="EMBL" id="KKB63242.1"/>
    </source>
</evidence>
<dbReference type="STRING" id="28092.WM40_13280"/>
<dbReference type="SMART" id="SM00935">
    <property type="entry name" value="OmpH"/>
    <property type="match status" value="1"/>
</dbReference>
<keyword evidence="2 3" id="KW-0732">Signal</keyword>
<accession>A0A0F5K106</accession>
<feature type="signal peptide" evidence="3">
    <location>
        <begin position="1"/>
        <end position="21"/>
    </location>
</feature>
<dbReference type="PANTHER" id="PTHR35089">
    <property type="entry name" value="CHAPERONE PROTEIN SKP"/>
    <property type="match status" value="1"/>
</dbReference>